<dbReference type="Pfam" id="PF03942">
    <property type="entry name" value="DTW"/>
    <property type="match status" value="1"/>
</dbReference>
<evidence type="ECO:0000256" key="11">
    <source>
        <dbReference type="ARBA" id="ARBA00048718"/>
    </source>
</evidence>
<sequence>MSDIEQSASTTETETKDFSSLEMEAPSIKRSFSEGEKNNSNEQHAGENETKRIKPTSPFNDLKISDDSVLDTVKQRTTCAQCMDRSEIPYIKLPVPLNVIKHERELDGKSTALHSAVIANDDVKVYSWQEIPEFQQPERSLLLFPGDDAKRLDEIPRESFDRITVIDGTWKQAGKIVRETPLLQRMQKVTISPRKTHFWRYQQMGENHLATIEAIYYIYREFAETYETKEGCYDGRYDNLLFYYRFFYNMIQDVYRNQKKGKKFTHRHRSDYIQYANDNDEEKK</sequence>
<protein>
    <recommendedName>
        <fullName evidence="9">tRNA-uridine aminocarboxypropyltransferase 1</fullName>
        <ecNumber evidence="2">2.5.1.25</ecNumber>
    </recommendedName>
    <alternativeName>
        <fullName evidence="10">DTW domain-containing protein 1</fullName>
    </alternativeName>
</protein>
<keyword evidence="15" id="KW-1185">Reference proteome</keyword>
<dbReference type="PANTHER" id="PTHR15627:SF8">
    <property type="entry name" value="TRNA-URIDINE AMINOCARBOXYPROPYLTRANSFERASE 1"/>
    <property type="match status" value="1"/>
</dbReference>
<dbReference type="GO" id="GO:0008033">
    <property type="term" value="P:tRNA processing"/>
    <property type="evidence" value="ECO:0007669"/>
    <property type="project" value="UniProtKB-KW"/>
</dbReference>
<comment type="function">
    <text evidence="7">Catalyzes the formation of 3-(3-amino-3-carboxypropyl)uridine (acp3U) at position 20 in the D-loop of several cytoplasmic tRNAs (acp3U(20)).</text>
</comment>
<evidence type="ECO:0000256" key="9">
    <source>
        <dbReference type="ARBA" id="ARBA00039242"/>
    </source>
</evidence>
<feature type="compositionally biased region" description="Polar residues" evidence="12">
    <location>
        <begin position="1"/>
        <end position="12"/>
    </location>
</feature>
<comment type="similarity">
    <text evidence="8">Belongs to the TDD superfamily. DTWD1 family.</text>
</comment>
<gene>
    <name evidence="14" type="ORF">INT45_000299</name>
</gene>
<comment type="caution">
    <text evidence="14">The sequence shown here is derived from an EMBL/GenBank/DDBJ whole genome shotgun (WGS) entry which is preliminary data.</text>
</comment>
<evidence type="ECO:0000256" key="2">
    <source>
        <dbReference type="ARBA" id="ARBA00012386"/>
    </source>
</evidence>
<evidence type="ECO:0000256" key="6">
    <source>
        <dbReference type="ARBA" id="ARBA00023242"/>
    </source>
</evidence>
<proteinExistence type="inferred from homology"/>
<evidence type="ECO:0000256" key="4">
    <source>
        <dbReference type="ARBA" id="ARBA00022691"/>
    </source>
</evidence>
<dbReference type="GO" id="GO:0005634">
    <property type="term" value="C:nucleus"/>
    <property type="evidence" value="ECO:0007669"/>
    <property type="project" value="UniProtKB-SubCell"/>
</dbReference>
<organism evidence="14 15">
    <name type="scientific">Circinella minor</name>
    <dbReference type="NCBI Taxonomy" id="1195481"/>
    <lineage>
        <taxon>Eukaryota</taxon>
        <taxon>Fungi</taxon>
        <taxon>Fungi incertae sedis</taxon>
        <taxon>Mucoromycota</taxon>
        <taxon>Mucoromycotina</taxon>
        <taxon>Mucoromycetes</taxon>
        <taxon>Mucorales</taxon>
        <taxon>Lichtheimiaceae</taxon>
        <taxon>Circinella</taxon>
    </lineage>
</organism>
<dbReference type="PANTHER" id="PTHR15627">
    <property type="entry name" value="NATURAL KILLER CELL-SPECIFIC ANTIGEN KLIP1"/>
    <property type="match status" value="1"/>
</dbReference>
<evidence type="ECO:0000256" key="7">
    <source>
        <dbReference type="ARBA" id="ARBA00037050"/>
    </source>
</evidence>
<name>A0A8H7S931_9FUNG</name>
<feature type="domain" description="DTW" evidence="13">
    <location>
        <begin position="75"/>
        <end position="256"/>
    </location>
</feature>
<evidence type="ECO:0000256" key="3">
    <source>
        <dbReference type="ARBA" id="ARBA00022679"/>
    </source>
</evidence>
<dbReference type="GO" id="GO:0016432">
    <property type="term" value="F:tRNA-uridine aminocarboxypropyltransferase activity"/>
    <property type="evidence" value="ECO:0007669"/>
    <property type="project" value="UniProtKB-EC"/>
</dbReference>
<dbReference type="InterPro" id="IPR051521">
    <property type="entry name" value="tRNA_Mod/Golgi_Maint"/>
</dbReference>
<accession>A0A8H7S931</accession>
<dbReference type="AlphaFoldDB" id="A0A8H7S931"/>
<keyword evidence="6" id="KW-0539">Nucleus</keyword>
<comment type="subcellular location">
    <subcellularLocation>
        <location evidence="1">Nucleus</location>
    </subcellularLocation>
</comment>
<evidence type="ECO:0000256" key="1">
    <source>
        <dbReference type="ARBA" id="ARBA00004123"/>
    </source>
</evidence>
<keyword evidence="5" id="KW-0819">tRNA processing</keyword>
<dbReference type="OrthoDB" id="660555at2759"/>
<keyword evidence="3" id="KW-0808">Transferase</keyword>
<keyword evidence="4" id="KW-0949">S-adenosyl-L-methionine</keyword>
<reference evidence="14 15" key="1">
    <citation type="submission" date="2020-12" db="EMBL/GenBank/DDBJ databases">
        <title>Metabolic potential, ecology and presence of endohyphal bacteria is reflected in genomic diversity of Mucoromycotina.</title>
        <authorList>
            <person name="Muszewska A."/>
            <person name="Okrasinska A."/>
            <person name="Steczkiewicz K."/>
            <person name="Drgas O."/>
            <person name="Orlowska M."/>
            <person name="Perlinska-Lenart U."/>
            <person name="Aleksandrzak-Piekarczyk T."/>
            <person name="Szatraj K."/>
            <person name="Zielenkiewicz U."/>
            <person name="Pilsyk S."/>
            <person name="Malc E."/>
            <person name="Mieczkowski P."/>
            <person name="Kruszewska J.S."/>
            <person name="Biernat P."/>
            <person name="Pawlowska J."/>
        </authorList>
    </citation>
    <scope>NUCLEOTIDE SEQUENCE [LARGE SCALE GENOMIC DNA]</scope>
    <source>
        <strain evidence="14 15">CBS 142.35</strain>
    </source>
</reference>
<dbReference type="EC" id="2.5.1.25" evidence="2"/>
<evidence type="ECO:0000256" key="10">
    <source>
        <dbReference type="ARBA" id="ARBA00042508"/>
    </source>
</evidence>
<evidence type="ECO:0000256" key="5">
    <source>
        <dbReference type="ARBA" id="ARBA00022694"/>
    </source>
</evidence>
<evidence type="ECO:0000259" key="13">
    <source>
        <dbReference type="SMART" id="SM01144"/>
    </source>
</evidence>
<dbReference type="InterPro" id="IPR005636">
    <property type="entry name" value="DTW"/>
</dbReference>
<dbReference type="Proteomes" id="UP000646827">
    <property type="component" value="Unassembled WGS sequence"/>
</dbReference>
<dbReference type="SMART" id="SM01144">
    <property type="entry name" value="DTW"/>
    <property type="match status" value="1"/>
</dbReference>
<dbReference type="EMBL" id="JAEPRB010000046">
    <property type="protein sequence ID" value="KAG2224268.1"/>
    <property type="molecule type" value="Genomic_DNA"/>
</dbReference>
<evidence type="ECO:0000313" key="15">
    <source>
        <dbReference type="Proteomes" id="UP000646827"/>
    </source>
</evidence>
<feature type="compositionally biased region" description="Basic and acidic residues" evidence="12">
    <location>
        <begin position="31"/>
        <end position="52"/>
    </location>
</feature>
<evidence type="ECO:0000256" key="8">
    <source>
        <dbReference type="ARBA" id="ARBA00038290"/>
    </source>
</evidence>
<feature type="region of interest" description="Disordered" evidence="12">
    <location>
        <begin position="1"/>
        <end position="61"/>
    </location>
</feature>
<evidence type="ECO:0000256" key="12">
    <source>
        <dbReference type="SAM" id="MobiDB-lite"/>
    </source>
</evidence>
<comment type="catalytic activity">
    <reaction evidence="11">
        <text>a uridine in tRNA + S-adenosyl-L-methionine = a 3-[(3S)-3-amino-3-carboxypropyl]uridine in tRNA + S-methyl-5'-thioadenosine + H(+)</text>
        <dbReference type="Rhea" id="RHEA:62432"/>
        <dbReference type="Rhea" id="RHEA-COMP:13339"/>
        <dbReference type="Rhea" id="RHEA-COMP:16092"/>
        <dbReference type="ChEBI" id="CHEBI:15378"/>
        <dbReference type="ChEBI" id="CHEBI:17509"/>
        <dbReference type="ChEBI" id="CHEBI:59789"/>
        <dbReference type="ChEBI" id="CHEBI:65315"/>
        <dbReference type="ChEBI" id="CHEBI:82930"/>
        <dbReference type="EC" id="2.5.1.25"/>
    </reaction>
</comment>
<evidence type="ECO:0000313" key="14">
    <source>
        <dbReference type="EMBL" id="KAG2224268.1"/>
    </source>
</evidence>